<keyword evidence="4 5" id="KW-0472">Membrane</keyword>
<evidence type="ECO:0000313" key="7">
    <source>
        <dbReference type="EMBL" id="KAH3898325.1"/>
    </source>
</evidence>
<dbReference type="SUPFAM" id="SSF81321">
    <property type="entry name" value="Family A G protein-coupled receptor-like"/>
    <property type="match status" value="1"/>
</dbReference>
<dbReference type="InterPro" id="IPR017452">
    <property type="entry name" value="GPCR_Rhodpsn_7TM"/>
</dbReference>
<evidence type="ECO:0000259" key="6">
    <source>
        <dbReference type="PROSITE" id="PS50262"/>
    </source>
</evidence>
<keyword evidence="8" id="KW-1185">Reference proteome</keyword>
<feature type="transmembrane region" description="Helical" evidence="5">
    <location>
        <begin position="45"/>
        <end position="71"/>
    </location>
</feature>
<keyword evidence="2 5" id="KW-0812">Transmembrane</keyword>
<reference evidence="7" key="2">
    <citation type="submission" date="2020-11" db="EMBL/GenBank/DDBJ databases">
        <authorList>
            <person name="McCartney M.A."/>
            <person name="Auch B."/>
            <person name="Kono T."/>
            <person name="Mallez S."/>
            <person name="Becker A."/>
            <person name="Gohl D.M."/>
            <person name="Silverstein K.A.T."/>
            <person name="Koren S."/>
            <person name="Bechman K.B."/>
            <person name="Herman A."/>
            <person name="Abrahante J.E."/>
            <person name="Garbe J."/>
        </authorList>
    </citation>
    <scope>NUCLEOTIDE SEQUENCE</scope>
    <source>
        <strain evidence="7">Duluth1</strain>
        <tissue evidence="7">Whole animal</tissue>
    </source>
</reference>
<evidence type="ECO:0000256" key="3">
    <source>
        <dbReference type="ARBA" id="ARBA00022989"/>
    </source>
</evidence>
<organism evidence="7 8">
    <name type="scientific">Dreissena polymorpha</name>
    <name type="common">Zebra mussel</name>
    <name type="synonym">Mytilus polymorpha</name>
    <dbReference type="NCBI Taxonomy" id="45954"/>
    <lineage>
        <taxon>Eukaryota</taxon>
        <taxon>Metazoa</taxon>
        <taxon>Spiralia</taxon>
        <taxon>Lophotrochozoa</taxon>
        <taxon>Mollusca</taxon>
        <taxon>Bivalvia</taxon>
        <taxon>Autobranchia</taxon>
        <taxon>Heteroconchia</taxon>
        <taxon>Euheterodonta</taxon>
        <taxon>Imparidentia</taxon>
        <taxon>Neoheterodontei</taxon>
        <taxon>Myida</taxon>
        <taxon>Dreissenoidea</taxon>
        <taxon>Dreissenidae</taxon>
        <taxon>Dreissena</taxon>
    </lineage>
</organism>
<name>A0A9D4NMQ1_DREPO</name>
<evidence type="ECO:0000256" key="2">
    <source>
        <dbReference type="ARBA" id="ARBA00022692"/>
    </source>
</evidence>
<dbReference type="Proteomes" id="UP000828390">
    <property type="component" value="Unassembled WGS sequence"/>
</dbReference>
<evidence type="ECO:0000256" key="1">
    <source>
        <dbReference type="ARBA" id="ARBA00004370"/>
    </source>
</evidence>
<feature type="transmembrane region" description="Helical" evidence="5">
    <location>
        <begin position="83"/>
        <end position="104"/>
    </location>
</feature>
<reference evidence="7" key="1">
    <citation type="journal article" date="2019" name="bioRxiv">
        <title>The Genome of the Zebra Mussel, Dreissena polymorpha: A Resource for Invasive Species Research.</title>
        <authorList>
            <person name="McCartney M.A."/>
            <person name="Auch B."/>
            <person name="Kono T."/>
            <person name="Mallez S."/>
            <person name="Zhang Y."/>
            <person name="Obille A."/>
            <person name="Becker A."/>
            <person name="Abrahante J.E."/>
            <person name="Garbe J."/>
            <person name="Badalamenti J.P."/>
            <person name="Herman A."/>
            <person name="Mangelson H."/>
            <person name="Liachko I."/>
            <person name="Sullivan S."/>
            <person name="Sone E.D."/>
            <person name="Koren S."/>
            <person name="Silverstein K.A.T."/>
            <person name="Beckman K.B."/>
            <person name="Gohl D.M."/>
        </authorList>
    </citation>
    <scope>NUCLEOTIDE SEQUENCE</scope>
    <source>
        <strain evidence="7">Duluth1</strain>
        <tissue evidence="7">Whole animal</tissue>
    </source>
</reference>
<proteinExistence type="predicted"/>
<accession>A0A9D4NMQ1</accession>
<evidence type="ECO:0000256" key="4">
    <source>
        <dbReference type="ARBA" id="ARBA00023136"/>
    </source>
</evidence>
<evidence type="ECO:0000256" key="5">
    <source>
        <dbReference type="SAM" id="Phobius"/>
    </source>
</evidence>
<comment type="caution">
    <text evidence="7">The sequence shown here is derived from an EMBL/GenBank/DDBJ whole genome shotgun (WGS) entry which is preliminary data.</text>
</comment>
<dbReference type="PROSITE" id="PS50262">
    <property type="entry name" value="G_PROTEIN_RECEP_F1_2"/>
    <property type="match status" value="1"/>
</dbReference>
<dbReference type="GO" id="GO:0016020">
    <property type="term" value="C:membrane"/>
    <property type="evidence" value="ECO:0007669"/>
    <property type="project" value="UniProtKB-SubCell"/>
</dbReference>
<dbReference type="AlphaFoldDB" id="A0A9D4NMQ1"/>
<gene>
    <name evidence="7" type="ORF">DPMN_022553</name>
</gene>
<feature type="domain" description="G-protein coupled receptors family 1 profile" evidence="6">
    <location>
        <begin position="62"/>
        <end position="118"/>
    </location>
</feature>
<comment type="subcellular location">
    <subcellularLocation>
        <location evidence="1">Membrane</location>
    </subcellularLocation>
</comment>
<evidence type="ECO:0000313" key="8">
    <source>
        <dbReference type="Proteomes" id="UP000828390"/>
    </source>
</evidence>
<protein>
    <recommendedName>
        <fullName evidence="6">G-protein coupled receptors family 1 profile domain-containing protein</fullName>
    </recommendedName>
</protein>
<dbReference type="Gene3D" id="1.20.1070.10">
    <property type="entry name" value="Rhodopsin 7-helix transmembrane proteins"/>
    <property type="match status" value="1"/>
</dbReference>
<sequence>MDATTKFASNVTLINVTEQKTFNATPSNVSEWDDPPVGYYGNTRVLLWMVINLIFIFICTIGNAMTIFVLLRQKKMTSTAVFLFALALTDTLILFSSVLFRLWLSRSREQLACSSRIK</sequence>
<dbReference type="EMBL" id="JAIWYP010000001">
    <property type="protein sequence ID" value="KAH3898325.1"/>
    <property type="molecule type" value="Genomic_DNA"/>
</dbReference>
<keyword evidence="3 5" id="KW-1133">Transmembrane helix</keyword>